<dbReference type="EMBL" id="LAZR01002209">
    <property type="protein sequence ID" value="KKN33055.1"/>
    <property type="molecule type" value="Genomic_DNA"/>
</dbReference>
<protein>
    <submittedName>
        <fullName evidence="1">Uncharacterized protein</fullName>
    </submittedName>
</protein>
<organism evidence="1">
    <name type="scientific">marine sediment metagenome</name>
    <dbReference type="NCBI Taxonomy" id="412755"/>
    <lineage>
        <taxon>unclassified sequences</taxon>
        <taxon>metagenomes</taxon>
        <taxon>ecological metagenomes</taxon>
    </lineage>
</organism>
<gene>
    <name evidence="1" type="ORF">LCGC14_0807610</name>
</gene>
<comment type="caution">
    <text evidence="1">The sequence shown here is derived from an EMBL/GenBank/DDBJ whole genome shotgun (WGS) entry which is preliminary data.</text>
</comment>
<dbReference type="AlphaFoldDB" id="A0A0F9PMM8"/>
<reference evidence="1" key="1">
    <citation type="journal article" date="2015" name="Nature">
        <title>Complex archaea that bridge the gap between prokaryotes and eukaryotes.</title>
        <authorList>
            <person name="Spang A."/>
            <person name="Saw J.H."/>
            <person name="Jorgensen S.L."/>
            <person name="Zaremba-Niedzwiedzka K."/>
            <person name="Martijn J."/>
            <person name="Lind A.E."/>
            <person name="van Eijk R."/>
            <person name="Schleper C."/>
            <person name="Guy L."/>
            <person name="Ettema T.J."/>
        </authorList>
    </citation>
    <scope>NUCLEOTIDE SEQUENCE</scope>
</reference>
<sequence length="163" mass="17424">MVSLQRFVMTGLVFALGSTASPASADGTFLAQTMSDGELASQRGGFTLNNLEISIGLEQVVSVNGETLAVNRLTIPNLNQMVSGQAVPHQMETVLSIINSGQNERALVSAAADGGRWMTLIQNDLNGTVIQNARQLNIELNNLGAGYRIPDNLRDPILQFLGR</sequence>
<proteinExistence type="predicted"/>
<name>A0A0F9PMM8_9ZZZZ</name>
<evidence type="ECO:0000313" key="1">
    <source>
        <dbReference type="EMBL" id="KKN33055.1"/>
    </source>
</evidence>
<accession>A0A0F9PMM8</accession>